<name>A0A437QIH2_9GAMM</name>
<evidence type="ECO:0000256" key="3">
    <source>
        <dbReference type="ARBA" id="ARBA00022692"/>
    </source>
</evidence>
<reference evidence="7 8" key="1">
    <citation type="submission" date="2019-01" db="EMBL/GenBank/DDBJ databases">
        <authorList>
            <person name="Chen W.-M."/>
        </authorList>
    </citation>
    <scope>NUCLEOTIDE SEQUENCE [LARGE SCALE GENOMIC DNA]</scope>
    <source>
        <strain evidence="7 8">KYPC3</strain>
    </source>
</reference>
<dbReference type="InterPro" id="IPR051598">
    <property type="entry name" value="TSUP/Inactive_protease-like"/>
</dbReference>
<feature type="transmembrane region" description="Helical" evidence="6">
    <location>
        <begin position="225"/>
        <end position="243"/>
    </location>
</feature>
<keyword evidence="6" id="KW-1003">Cell membrane</keyword>
<feature type="transmembrane region" description="Helical" evidence="6">
    <location>
        <begin position="42"/>
        <end position="61"/>
    </location>
</feature>
<comment type="similarity">
    <text evidence="2 6">Belongs to the 4-toluene sulfonate uptake permease (TSUP) (TC 2.A.102) family.</text>
</comment>
<keyword evidence="5 6" id="KW-0472">Membrane</keyword>
<accession>A0A437QIH2</accession>
<proteinExistence type="inferred from homology"/>
<evidence type="ECO:0000313" key="7">
    <source>
        <dbReference type="EMBL" id="RVU34329.1"/>
    </source>
</evidence>
<evidence type="ECO:0000313" key="8">
    <source>
        <dbReference type="Proteomes" id="UP000283077"/>
    </source>
</evidence>
<dbReference type="Pfam" id="PF01925">
    <property type="entry name" value="TauE"/>
    <property type="match status" value="1"/>
</dbReference>
<dbReference type="GO" id="GO:0005886">
    <property type="term" value="C:plasma membrane"/>
    <property type="evidence" value="ECO:0007669"/>
    <property type="project" value="UniProtKB-SubCell"/>
</dbReference>
<sequence length="249" mass="26643">MLLTMLAALFIGLCLGLFGSGGSIMTVPVLLYLLQLPEKIAIASALGIVALISLVALLPYLYRKHLQWALVAKLALPGIFGAWLGSLLSHQVAAFWQILLLALLMSFSAVNMWRQQLWRWPLSRSWQLLALGTLLGAVTGFVGVGGGFLIVPLLLAVTSLTMAATIATSLLLIFLQTSSGFISHYLQLQQQGVLLDLKLIASIGALGALGSLLAMPLSQRLPQPLLRRAFAVLLLVLGVSLIVRQLTVG</sequence>
<protein>
    <recommendedName>
        <fullName evidence="6">Probable membrane transporter protein</fullName>
    </recommendedName>
</protein>
<keyword evidence="8" id="KW-1185">Reference proteome</keyword>
<keyword evidence="3 6" id="KW-0812">Transmembrane</keyword>
<comment type="caution">
    <text evidence="7">The sequence shown here is derived from an EMBL/GenBank/DDBJ whole genome shotgun (WGS) entry which is preliminary data.</text>
</comment>
<dbReference type="InterPro" id="IPR002781">
    <property type="entry name" value="TM_pro_TauE-like"/>
</dbReference>
<dbReference type="Proteomes" id="UP000283077">
    <property type="component" value="Unassembled WGS sequence"/>
</dbReference>
<feature type="transmembrane region" description="Helical" evidence="6">
    <location>
        <begin position="68"/>
        <end position="88"/>
    </location>
</feature>
<dbReference type="RefSeq" id="WP_127700301.1">
    <property type="nucleotide sequence ID" value="NZ_SACS01000019.1"/>
</dbReference>
<gene>
    <name evidence="7" type="ORF">EOE67_15785</name>
</gene>
<feature type="transmembrane region" description="Helical" evidence="6">
    <location>
        <begin position="125"/>
        <end position="144"/>
    </location>
</feature>
<dbReference type="AlphaFoldDB" id="A0A437QIH2"/>
<feature type="transmembrane region" description="Helical" evidence="6">
    <location>
        <begin position="94"/>
        <end position="113"/>
    </location>
</feature>
<evidence type="ECO:0000256" key="5">
    <source>
        <dbReference type="ARBA" id="ARBA00023136"/>
    </source>
</evidence>
<evidence type="ECO:0000256" key="6">
    <source>
        <dbReference type="RuleBase" id="RU363041"/>
    </source>
</evidence>
<dbReference type="OrthoDB" id="5767421at2"/>
<evidence type="ECO:0000256" key="2">
    <source>
        <dbReference type="ARBA" id="ARBA00009142"/>
    </source>
</evidence>
<dbReference type="PANTHER" id="PTHR43701:SF2">
    <property type="entry name" value="MEMBRANE TRANSPORTER PROTEIN YJNA-RELATED"/>
    <property type="match status" value="1"/>
</dbReference>
<comment type="subcellular location">
    <subcellularLocation>
        <location evidence="6">Cell membrane</location>
        <topology evidence="6">Multi-pass membrane protein</topology>
    </subcellularLocation>
    <subcellularLocation>
        <location evidence="1">Membrane</location>
        <topology evidence="1">Multi-pass membrane protein</topology>
    </subcellularLocation>
</comment>
<keyword evidence="4 6" id="KW-1133">Transmembrane helix</keyword>
<organism evidence="7 8">
    <name type="scientific">Rheinheimera riviphila</name>
    <dbReference type="NCBI Taxonomy" id="1834037"/>
    <lineage>
        <taxon>Bacteria</taxon>
        <taxon>Pseudomonadati</taxon>
        <taxon>Pseudomonadota</taxon>
        <taxon>Gammaproteobacteria</taxon>
        <taxon>Chromatiales</taxon>
        <taxon>Chromatiaceae</taxon>
        <taxon>Rheinheimera</taxon>
    </lineage>
</organism>
<evidence type="ECO:0000256" key="4">
    <source>
        <dbReference type="ARBA" id="ARBA00022989"/>
    </source>
</evidence>
<feature type="transmembrane region" description="Helical" evidence="6">
    <location>
        <begin position="150"/>
        <end position="175"/>
    </location>
</feature>
<feature type="transmembrane region" description="Helical" evidence="6">
    <location>
        <begin position="195"/>
        <end position="213"/>
    </location>
</feature>
<dbReference type="EMBL" id="SACS01000019">
    <property type="protein sequence ID" value="RVU34329.1"/>
    <property type="molecule type" value="Genomic_DNA"/>
</dbReference>
<evidence type="ECO:0000256" key="1">
    <source>
        <dbReference type="ARBA" id="ARBA00004141"/>
    </source>
</evidence>
<dbReference type="PANTHER" id="PTHR43701">
    <property type="entry name" value="MEMBRANE TRANSPORTER PROTEIN MJ0441-RELATED"/>
    <property type="match status" value="1"/>
</dbReference>